<reference evidence="2" key="1">
    <citation type="journal article" date="2021" name="Proc. Natl. Acad. Sci. U.S.A.">
        <title>A Catalog of Tens of Thousands of Viruses from Human Metagenomes Reveals Hidden Associations with Chronic Diseases.</title>
        <authorList>
            <person name="Tisza M.J."/>
            <person name="Buck C.B."/>
        </authorList>
    </citation>
    <scope>NUCLEOTIDE SEQUENCE</scope>
    <source>
        <strain evidence="2">CtwmI4</strain>
    </source>
</reference>
<evidence type="ECO:0000313" key="2">
    <source>
        <dbReference type="EMBL" id="DAD73597.1"/>
    </source>
</evidence>
<protein>
    <submittedName>
        <fullName evidence="2">Uncharacterized protein</fullName>
    </submittedName>
</protein>
<accession>A0A8S5LU76</accession>
<organism evidence="2">
    <name type="scientific">Myoviridae sp. ctwmI4</name>
    <dbReference type="NCBI Taxonomy" id="2826710"/>
    <lineage>
        <taxon>Viruses</taxon>
        <taxon>Duplodnaviria</taxon>
        <taxon>Heunggongvirae</taxon>
        <taxon>Uroviricota</taxon>
        <taxon>Caudoviricetes</taxon>
    </lineage>
</organism>
<name>A0A8S5LU76_9CAUD</name>
<evidence type="ECO:0000256" key="1">
    <source>
        <dbReference type="SAM" id="MobiDB-lite"/>
    </source>
</evidence>
<feature type="region of interest" description="Disordered" evidence="1">
    <location>
        <begin position="1"/>
        <end position="32"/>
    </location>
</feature>
<sequence>MQYTLPELEGLSNALNENNKMDDSTENSFVDSNSVTGADAIRGLLSSGYAE</sequence>
<proteinExistence type="predicted"/>
<dbReference type="EMBL" id="BK014739">
    <property type="protein sequence ID" value="DAD73597.1"/>
    <property type="molecule type" value="Genomic_DNA"/>
</dbReference>